<sequence length="1150" mass="130215">MSTRGYSASPSPIGHTSPNPFSTAISSLRSTYQTEAASEDALQYIDSVLQSRSNSPGDMHMPHGNHEVNNTQTSNIVTISRPRSHSVTPKASPVVSPLAPHRPSSSTGINDGTISWMRSAAFDMSQNIAQPIPTHPPPAFISMDYVDSEINVTGTLISLPALMDKPQSHDFPSSTDPTFVLQNIYTTNANNLLQNKGFATQHEEKLIQADLLVRIIAYAAADLNTEIADYTVVSHGSSIPLLIYREVQEEWDFSGNTDNYLISNTFRTIQDNLDESFSNRQHKNIMAITTPINQFSTQDKHDIMDAIANETTLPDKWAFIDDKGHKRSTYAWLSGNSSPKKPVAPTMSFSPSIGQKCPLEGDDSEELSHKDQLSAIKYHLPLPKSTIEANFNAWTETINLFMDTNRPLFPELNPTVLRATVLQAVEKLMRREYFVNKIRKLARSHDTVALHEFKEERLRSLQNEVKLIQDTTSQDTDMEEPTTVMTKTDLIRKSTHIWRNTAKTLWKDNILTCNQETLDQATRLLLLDDTGHKFAGMTEAQIYDTEVDCRDLIIQKITELNENASKAIKDIQRKSMTKSTQDKIDLVKKQGWEAAKRTMLQNPSKFSPPTIDPKKYKEIVSDIINDLRNKEDDSWSLKIIKDVKNKGLQSQALENRIHSIPFPSAPPPAHTPMNEEMEATPMDPSSWTDSEEYNQNRQLWINTASEIFEKISPYLLPDDRKHNEELYWSAADTCAHQDKDLIQLQSISSLTDTNKKRELENIRKSLIEKEYQSLIEASKRQEAMKKKDAFEDYLNTKDFDYYVQHAKDQLANPAVPNSKKSTIKNILKDVENIKWQPKHHVDDDGSILPDSPPPSPLPKAKKNSKKTNNKAMAEMTRKGNTPNTRHLQKLLNEMNADNGQKIMKEIHKISNKDKINTAKQQLMKPQMDKPSYAQKTATKTQKDPRRDGAGGWKTTGSNNKILRPTILPPPPNVFKFFITDDADTLLPQKRRMAHRIGQQPCKISQLVQRSKSHNDLPDSKKAFEALNEAVLDLFPGATLANRKPRSKLRFTRIPTQHSDGLPMDNGLLYHYIRKHPNFENIRFSLTPRFERSRPLKPGQVARTEFTKTVICEIFDTETGAIAKKCLGSVVKFDELSNLSTVGSPDKILQI</sequence>
<evidence type="ECO:0000313" key="2">
    <source>
        <dbReference type="EMBL" id="PFH44796.1"/>
    </source>
</evidence>
<dbReference type="EMBL" id="KZ302854">
    <property type="protein sequence ID" value="PFH44796.1"/>
    <property type="molecule type" value="Genomic_DNA"/>
</dbReference>
<feature type="region of interest" description="Disordered" evidence="1">
    <location>
        <begin position="81"/>
        <end position="110"/>
    </location>
</feature>
<dbReference type="Proteomes" id="UP000242287">
    <property type="component" value="Unassembled WGS sequence"/>
</dbReference>
<feature type="region of interest" description="Disordered" evidence="1">
    <location>
        <begin position="837"/>
        <end position="883"/>
    </location>
</feature>
<proteinExistence type="predicted"/>
<keyword evidence="3" id="KW-1185">Reference proteome</keyword>
<gene>
    <name evidence="2" type="ORF">AMATHDRAFT_10822</name>
</gene>
<evidence type="ECO:0000313" key="3">
    <source>
        <dbReference type="Proteomes" id="UP000242287"/>
    </source>
</evidence>
<feature type="region of interest" description="Disordered" evidence="1">
    <location>
        <begin position="922"/>
        <end position="966"/>
    </location>
</feature>
<feature type="region of interest" description="Disordered" evidence="1">
    <location>
        <begin position="1"/>
        <end position="22"/>
    </location>
</feature>
<organism evidence="2 3">
    <name type="scientific">Amanita thiersii Skay4041</name>
    <dbReference type="NCBI Taxonomy" id="703135"/>
    <lineage>
        <taxon>Eukaryota</taxon>
        <taxon>Fungi</taxon>
        <taxon>Dikarya</taxon>
        <taxon>Basidiomycota</taxon>
        <taxon>Agaricomycotina</taxon>
        <taxon>Agaricomycetes</taxon>
        <taxon>Agaricomycetidae</taxon>
        <taxon>Agaricales</taxon>
        <taxon>Pluteineae</taxon>
        <taxon>Amanitaceae</taxon>
        <taxon>Amanita</taxon>
    </lineage>
</organism>
<evidence type="ECO:0000256" key="1">
    <source>
        <dbReference type="SAM" id="MobiDB-lite"/>
    </source>
</evidence>
<feature type="compositionally biased region" description="Basic residues" evidence="1">
    <location>
        <begin position="859"/>
        <end position="868"/>
    </location>
</feature>
<reference evidence="2 3" key="1">
    <citation type="submission" date="2014-02" db="EMBL/GenBank/DDBJ databases">
        <title>Transposable element dynamics among asymbiotic and ectomycorrhizal Amanita fungi.</title>
        <authorList>
            <consortium name="DOE Joint Genome Institute"/>
            <person name="Hess J."/>
            <person name="Skrede I."/>
            <person name="Wolfe B."/>
            <person name="LaButti K."/>
            <person name="Ohm R.A."/>
            <person name="Grigoriev I.V."/>
            <person name="Pringle A."/>
        </authorList>
    </citation>
    <scope>NUCLEOTIDE SEQUENCE [LARGE SCALE GENOMIC DNA]</scope>
    <source>
        <strain evidence="2 3">SKay4041</strain>
    </source>
</reference>
<accession>A0A2A9NAK8</accession>
<protein>
    <submittedName>
        <fullName evidence="2">Uncharacterized protein</fullName>
    </submittedName>
</protein>
<name>A0A2A9NAK8_9AGAR</name>
<dbReference type="AlphaFoldDB" id="A0A2A9NAK8"/>